<evidence type="ECO:0000256" key="1">
    <source>
        <dbReference type="ARBA" id="ARBA00010641"/>
    </source>
</evidence>
<keyword evidence="9" id="KW-1185">Reference proteome</keyword>
<dbReference type="InterPro" id="IPR036388">
    <property type="entry name" value="WH-like_DNA-bd_sf"/>
</dbReference>
<dbReference type="Pfam" id="PF08281">
    <property type="entry name" value="Sigma70_r4_2"/>
    <property type="match status" value="1"/>
</dbReference>
<dbReference type="PANTHER" id="PTHR43133">
    <property type="entry name" value="RNA POLYMERASE ECF-TYPE SIGMA FACTO"/>
    <property type="match status" value="1"/>
</dbReference>
<dbReference type="Gene3D" id="1.10.10.10">
    <property type="entry name" value="Winged helix-like DNA-binding domain superfamily/Winged helix DNA-binding domain"/>
    <property type="match status" value="1"/>
</dbReference>
<dbReference type="NCBIfam" id="TIGR02937">
    <property type="entry name" value="sigma70-ECF"/>
    <property type="match status" value="1"/>
</dbReference>
<organism evidence="8 9">
    <name type="scientific">Kitasatospora purpeofusca</name>
    <dbReference type="NCBI Taxonomy" id="67352"/>
    <lineage>
        <taxon>Bacteria</taxon>
        <taxon>Bacillati</taxon>
        <taxon>Actinomycetota</taxon>
        <taxon>Actinomycetes</taxon>
        <taxon>Kitasatosporales</taxon>
        <taxon>Streptomycetaceae</taxon>
        <taxon>Kitasatospora</taxon>
    </lineage>
</organism>
<dbReference type="EMBL" id="CP108110">
    <property type="protein sequence ID" value="WUQ85249.1"/>
    <property type="molecule type" value="Genomic_DNA"/>
</dbReference>
<evidence type="ECO:0000256" key="2">
    <source>
        <dbReference type="ARBA" id="ARBA00023015"/>
    </source>
</evidence>
<dbReference type="InterPro" id="IPR013249">
    <property type="entry name" value="RNA_pol_sigma70_r4_t2"/>
</dbReference>
<dbReference type="InterPro" id="IPR013325">
    <property type="entry name" value="RNA_pol_sigma_r2"/>
</dbReference>
<dbReference type="PANTHER" id="PTHR43133:SF50">
    <property type="entry name" value="ECF RNA POLYMERASE SIGMA FACTOR SIGM"/>
    <property type="match status" value="1"/>
</dbReference>
<evidence type="ECO:0000313" key="9">
    <source>
        <dbReference type="Proteomes" id="UP001432222"/>
    </source>
</evidence>
<accession>A0ABZ1U4S7</accession>
<reference evidence="8" key="1">
    <citation type="submission" date="2022-10" db="EMBL/GenBank/DDBJ databases">
        <title>The complete genomes of actinobacterial strains from the NBC collection.</title>
        <authorList>
            <person name="Joergensen T.S."/>
            <person name="Alvarez Arevalo M."/>
            <person name="Sterndorff E.B."/>
            <person name="Faurdal D."/>
            <person name="Vuksanovic O."/>
            <person name="Mourched A.-S."/>
            <person name="Charusanti P."/>
            <person name="Shaw S."/>
            <person name="Blin K."/>
            <person name="Weber T."/>
        </authorList>
    </citation>
    <scope>NUCLEOTIDE SEQUENCE</scope>
    <source>
        <strain evidence="8">NBC_00222</strain>
    </source>
</reference>
<dbReference type="Gene3D" id="1.10.1740.10">
    <property type="match status" value="1"/>
</dbReference>
<dbReference type="InterPro" id="IPR013324">
    <property type="entry name" value="RNA_pol_sigma_r3/r4-like"/>
</dbReference>
<evidence type="ECO:0000256" key="3">
    <source>
        <dbReference type="ARBA" id="ARBA00023082"/>
    </source>
</evidence>
<dbReference type="InterPro" id="IPR014284">
    <property type="entry name" value="RNA_pol_sigma-70_dom"/>
</dbReference>
<name>A0ABZ1U4S7_9ACTN</name>
<keyword evidence="2" id="KW-0805">Transcription regulation</keyword>
<dbReference type="CDD" id="cd06171">
    <property type="entry name" value="Sigma70_r4"/>
    <property type="match status" value="1"/>
</dbReference>
<evidence type="ECO:0000259" key="7">
    <source>
        <dbReference type="Pfam" id="PF08281"/>
    </source>
</evidence>
<evidence type="ECO:0000256" key="4">
    <source>
        <dbReference type="ARBA" id="ARBA00023125"/>
    </source>
</evidence>
<dbReference type="Pfam" id="PF04542">
    <property type="entry name" value="Sigma70_r2"/>
    <property type="match status" value="1"/>
</dbReference>
<dbReference type="InterPro" id="IPR014325">
    <property type="entry name" value="RNA_pol_sigma-E_actinobac"/>
</dbReference>
<keyword evidence="3" id="KW-0731">Sigma factor</keyword>
<keyword evidence="5" id="KW-0804">Transcription</keyword>
<evidence type="ECO:0000313" key="8">
    <source>
        <dbReference type="EMBL" id="WUQ85249.1"/>
    </source>
</evidence>
<sequence>MGAKKAERDADFNAFVTGAWPRLMRTAFLLTGDRYLAEDVVQTALERTYAAWGRVTKADEPYAYVRRIVINEHARRFRRRVPEQLVNAVPERTGPDGFARLDERAALLEALGTLPPGQRQAVVLRYWEDLSESQAAAAMGCSVGTVKSQASKGIAKLRELSSLITMTSIGGAA</sequence>
<evidence type="ECO:0000256" key="5">
    <source>
        <dbReference type="ARBA" id="ARBA00023163"/>
    </source>
</evidence>
<proteinExistence type="inferred from homology"/>
<keyword evidence="4" id="KW-0238">DNA-binding</keyword>
<dbReference type="Proteomes" id="UP001432222">
    <property type="component" value="Chromosome"/>
</dbReference>
<dbReference type="InterPro" id="IPR007627">
    <property type="entry name" value="RNA_pol_sigma70_r2"/>
</dbReference>
<dbReference type="NCBIfam" id="TIGR02983">
    <property type="entry name" value="SigE-fam_strep"/>
    <property type="match status" value="1"/>
</dbReference>
<dbReference type="InterPro" id="IPR039425">
    <property type="entry name" value="RNA_pol_sigma-70-like"/>
</dbReference>
<comment type="similarity">
    <text evidence="1">Belongs to the sigma-70 factor family. ECF subfamily.</text>
</comment>
<dbReference type="SUPFAM" id="SSF88946">
    <property type="entry name" value="Sigma2 domain of RNA polymerase sigma factors"/>
    <property type="match status" value="1"/>
</dbReference>
<feature type="domain" description="RNA polymerase sigma-70 region 2" evidence="6">
    <location>
        <begin position="21"/>
        <end position="80"/>
    </location>
</feature>
<evidence type="ECO:0000259" key="6">
    <source>
        <dbReference type="Pfam" id="PF04542"/>
    </source>
</evidence>
<dbReference type="RefSeq" id="WP_053648632.1">
    <property type="nucleotide sequence ID" value="NZ_CP108110.1"/>
</dbReference>
<gene>
    <name evidence="8" type="ORF">OHA16_21145</name>
</gene>
<feature type="domain" description="RNA polymerase sigma factor 70 region 4 type 2" evidence="7">
    <location>
        <begin position="105"/>
        <end position="157"/>
    </location>
</feature>
<protein>
    <submittedName>
        <fullName evidence="8">SigE family RNA polymerase sigma factor</fullName>
    </submittedName>
</protein>
<dbReference type="SUPFAM" id="SSF88659">
    <property type="entry name" value="Sigma3 and sigma4 domains of RNA polymerase sigma factors"/>
    <property type="match status" value="1"/>
</dbReference>